<proteinExistence type="predicted"/>
<feature type="region of interest" description="Disordered" evidence="1">
    <location>
        <begin position="461"/>
        <end position="490"/>
    </location>
</feature>
<feature type="compositionally biased region" description="Basic residues" evidence="1">
    <location>
        <begin position="897"/>
        <end position="906"/>
    </location>
</feature>
<feature type="compositionally biased region" description="Acidic residues" evidence="1">
    <location>
        <begin position="476"/>
        <end position="490"/>
    </location>
</feature>
<feature type="non-terminal residue" evidence="2">
    <location>
        <position position="1"/>
    </location>
</feature>
<dbReference type="EMBL" id="HACG01045191">
    <property type="protein sequence ID" value="CEK92056.1"/>
    <property type="molecule type" value="Transcribed_RNA"/>
</dbReference>
<sequence>SHDISEQETEESHENVGRKNIKTEETVPVLLSNSESAAINDISRAEYEQSVLFRLQTLYYVDQYGNRLYSETEHQPVGEYIDHVSEHLKCDLDDFEIIESSCSQENEVNSQESDDYDDMRQKNRSLSDVVCSTTATEISDSRDEMQTSFDERLADELAENIVNEVLASQEQEHRLADILHQLQNIPEDFEGSDTVVPENKQIQCNTPSGVVPAEKECPSGISRESNILDMQEINVETLINDYSPTVYDMGVSSSSVQNVRDMLEFDKTFSMSASSTETKSTESRHIEETYFKKRERETSSDIFVKSGCSSTMPDYDSQIIPEEPDNDMFHSTIDDDIATFLGICESEQNMVSFPVLYETQASSTLERGIEESVHEQLAIHSNISTKATESNRSNTPDTVYSSVDHDNVLDYTKELEAESERINITDTSSKDVTNKMENKIASPITQSSTECFIQNIIKADDKEPHEDEYHDATDHESDEDSEFVDYDDSESEFETPQYRELLRDEVASAISQEIVLMAEVEVAMEDMTSVKETMSPNDDSYSNEAFVEFDAQQHKLDYMESADTATSASTEIRDIKTEDDKLAEATYSDDEGYEKEEFEKVSPSRESLDEITYRLTEGEVSESGEKGHKTSIPSVYERSMSAKLSRITSDDPEKWQNFFDSESDQITVGISEEDTIITNNETVRSGYHHPQLQPAEQSNLENKTSFSGDGDERFDDVFTENDSSNVQEETDEESTDAKKDEVATTSQPITQQNTISELDIDFALSEAKARHKHDISKSKRRRLQRLRRKYATETMNKEDYQHESETVCNVDKPLMSSKLQQGDKAIEVQPEDASPTSQINKKKNQLEHQISASTDSSVDTGSKCSDEQRDCNISRQEMSAAENFSGFADSEGESRTRKMHKKKKRKHGDERIISPCTADSMTSAPEVVIEMYDNSERNLSAQSRLDRDDRAELRDLSGQTAERVRTDDELVTLSQDELQAEQDEMLAQSVGKPIACPVQLRPSGPSRSRSRSKSPVPPNLRRITGQPQRRRPRKNIVVVSNPQQF</sequence>
<name>A0A0B7BIB9_9EUPU</name>
<gene>
    <name evidence="2" type="primary">ORF186285</name>
</gene>
<feature type="region of interest" description="Disordered" evidence="1">
    <location>
        <begin position="565"/>
        <end position="606"/>
    </location>
</feature>
<feature type="region of interest" description="Disordered" evidence="1">
    <location>
        <begin position="939"/>
        <end position="960"/>
    </location>
</feature>
<evidence type="ECO:0000256" key="1">
    <source>
        <dbReference type="SAM" id="MobiDB-lite"/>
    </source>
</evidence>
<feature type="compositionally biased region" description="Basic and acidic residues" evidence="1">
    <location>
        <begin position="944"/>
        <end position="955"/>
    </location>
</feature>
<feature type="compositionally biased region" description="Basic and acidic residues" evidence="1">
    <location>
        <begin position="571"/>
        <end position="583"/>
    </location>
</feature>
<feature type="region of interest" description="Disordered" evidence="1">
    <location>
        <begin position="984"/>
        <end position="1045"/>
    </location>
</feature>
<evidence type="ECO:0000313" key="2">
    <source>
        <dbReference type="EMBL" id="CEK92056.1"/>
    </source>
</evidence>
<reference evidence="2" key="1">
    <citation type="submission" date="2014-12" db="EMBL/GenBank/DDBJ databases">
        <title>Insight into the proteome of Arion vulgaris.</title>
        <authorList>
            <person name="Aradska J."/>
            <person name="Bulat T."/>
            <person name="Smidak R."/>
            <person name="Sarate P."/>
            <person name="Gangsoo J."/>
            <person name="Sialana F."/>
            <person name="Bilban M."/>
            <person name="Lubec G."/>
        </authorList>
    </citation>
    <scope>NUCLEOTIDE SEQUENCE</scope>
    <source>
        <tissue evidence="2">Skin</tissue>
    </source>
</reference>
<feature type="region of interest" description="Disordered" evidence="1">
    <location>
        <begin position="103"/>
        <end position="122"/>
    </location>
</feature>
<feature type="region of interest" description="Disordered" evidence="1">
    <location>
        <begin position="679"/>
        <end position="751"/>
    </location>
</feature>
<feature type="compositionally biased region" description="Basic and acidic residues" evidence="1">
    <location>
        <begin position="461"/>
        <end position="475"/>
    </location>
</feature>
<accession>A0A0B7BIB9</accession>
<feature type="region of interest" description="Disordered" evidence="1">
    <location>
        <begin position="1"/>
        <end position="24"/>
    </location>
</feature>
<protein>
    <submittedName>
        <fullName evidence="2">Uncharacterized protein</fullName>
    </submittedName>
</protein>
<dbReference type="AlphaFoldDB" id="A0A0B7BIB9"/>
<organism evidence="2">
    <name type="scientific">Arion vulgaris</name>
    <dbReference type="NCBI Taxonomy" id="1028688"/>
    <lineage>
        <taxon>Eukaryota</taxon>
        <taxon>Metazoa</taxon>
        <taxon>Spiralia</taxon>
        <taxon>Lophotrochozoa</taxon>
        <taxon>Mollusca</taxon>
        <taxon>Gastropoda</taxon>
        <taxon>Heterobranchia</taxon>
        <taxon>Euthyneura</taxon>
        <taxon>Panpulmonata</taxon>
        <taxon>Eupulmonata</taxon>
        <taxon>Stylommatophora</taxon>
        <taxon>Helicina</taxon>
        <taxon>Arionoidea</taxon>
        <taxon>Arionidae</taxon>
        <taxon>Arion</taxon>
    </lineage>
</organism>
<feature type="region of interest" description="Disordered" evidence="1">
    <location>
        <begin position="818"/>
        <end position="921"/>
    </location>
</feature>
<feature type="compositionally biased region" description="Basic and acidic residues" evidence="1">
    <location>
        <begin position="595"/>
        <end position="606"/>
    </location>
</feature>
<feature type="compositionally biased region" description="Polar residues" evidence="1">
    <location>
        <begin position="847"/>
        <end position="863"/>
    </location>
</feature>
<feature type="compositionally biased region" description="Polar residues" evidence="1">
    <location>
        <begin position="694"/>
        <end position="707"/>
    </location>
</feature>